<proteinExistence type="predicted"/>
<name>A0A1G9T8H6_ALLAB</name>
<sequence length="164" mass="17769">MTQPEFGATPWGRAWVRAVESTAVTRPNPLLPKARSLARNNAVTDLRTEPGRVTATVSGHSVHIGLPLWTQAPDGVVADHTGDLPDELAGTLTVAVPLAEQHTECGCRARTPHCAHVLATLYTLAQRVDERPVLAVTLRYPLDAPIEPDWIPLRDIDIAGFYGD</sequence>
<evidence type="ECO:0000256" key="1">
    <source>
        <dbReference type="PROSITE-ProRule" id="PRU00325"/>
    </source>
</evidence>
<dbReference type="GO" id="GO:0008270">
    <property type="term" value="F:zinc ion binding"/>
    <property type="evidence" value="ECO:0007669"/>
    <property type="project" value="UniProtKB-KW"/>
</dbReference>
<dbReference type="PANTHER" id="PTHR38133:SF1">
    <property type="entry name" value="SLR1429 PROTEIN"/>
    <property type="match status" value="1"/>
</dbReference>
<gene>
    <name evidence="3" type="ORF">SAMN04489726_1628</name>
</gene>
<keyword evidence="1" id="KW-0862">Zinc</keyword>
<dbReference type="InterPro" id="IPR007527">
    <property type="entry name" value="Znf_SWIM"/>
</dbReference>
<keyword evidence="1" id="KW-0479">Metal-binding</keyword>
<protein>
    <recommendedName>
        <fullName evidence="2">SWIM-type domain-containing protein</fullName>
    </recommendedName>
</protein>
<dbReference type="RefSeq" id="WP_030433015.1">
    <property type="nucleotide sequence ID" value="NZ_JOEF01000035.1"/>
</dbReference>
<dbReference type="OrthoDB" id="188274at2"/>
<reference evidence="3 4" key="1">
    <citation type="submission" date="2016-10" db="EMBL/GenBank/DDBJ databases">
        <authorList>
            <person name="de Groot N.N."/>
        </authorList>
    </citation>
    <scope>NUCLEOTIDE SEQUENCE [LARGE SCALE GENOMIC DNA]</scope>
    <source>
        <strain evidence="3 4">DSM 44149</strain>
    </source>
</reference>
<keyword evidence="4" id="KW-1185">Reference proteome</keyword>
<accession>A0A1G9T8H6</accession>
<dbReference type="PROSITE" id="PS50966">
    <property type="entry name" value="ZF_SWIM"/>
    <property type="match status" value="1"/>
</dbReference>
<dbReference type="AlphaFoldDB" id="A0A1G9T8H6"/>
<dbReference type="EMBL" id="LT629701">
    <property type="protein sequence ID" value="SDM43957.1"/>
    <property type="molecule type" value="Genomic_DNA"/>
</dbReference>
<dbReference type="eggNOG" id="COG4279">
    <property type="taxonomic scope" value="Bacteria"/>
</dbReference>
<organism evidence="3 4">
    <name type="scientific">Allokutzneria albata</name>
    <name type="common">Kibdelosporangium albatum</name>
    <dbReference type="NCBI Taxonomy" id="211114"/>
    <lineage>
        <taxon>Bacteria</taxon>
        <taxon>Bacillati</taxon>
        <taxon>Actinomycetota</taxon>
        <taxon>Actinomycetes</taxon>
        <taxon>Pseudonocardiales</taxon>
        <taxon>Pseudonocardiaceae</taxon>
        <taxon>Allokutzneria</taxon>
    </lineage>
</organism>
<evidence type="ECO:0000259" key="2">
    <source>
        <dbReference type="PROSITE" id="PS50966"/>
    </source>
</evidence>
<evidence type="ECO:0000313" key="3">
    <source>
        <dbReference type="EMBL" id="SDM43957.1"/>
    </source>
</evidence>
<dbReference type="Proteomes" id="UP000183376">
    <property type="component" value="Chromosome I"/>
</dbReference>
<dbReference type="PANTHER" id="PTHR38133">
    <property type="entry name" value="SLR1429 PROTEIN"/>
    <property type="match status" value="1"/>
</dbReference>
<dbReference type="STRING" id="211114.SAMN04489726_1628"/>
<feature type="domain" description="SWIM-type" evidence="2">
    <location>
        <begin position="92"/>
        <end position="125"/>
    </location>
</feature>
<evidence type="ECO:0000313" key="4">
    <source>
        <dbReference type="Proteomes" id="UP000183376"/>
    </source>
</evidence>
<keyword evidence="1" id="KW-0863">Zinc-finger</keyword>